<evidence type="ECO:0000313" key="1">
    <source>
        <dbReference type="EMBL" id="CAD8286640.1"/>
    </source>
</evidence>
<name>A0A7R9V770_9CHLO</name>
<proteinExistence type="predicted"/>
<organism evidence="1">
    <name type="scientific">Chlamydomonas euryale</name>
    <dbReference type="NCBI Taxonomy" id="1486919"/>
    <lineage>
        <taxon>Eukaryota</taxon>
        <taxon>Viridiplantae</taxon>
        <taxon>Chlorophyta</taxon>
        <taxon>core chlorophytes</taxon>
        <taxon>Chlorophyceae</taxon>
        <taxon>CS clade</taxon>
        <taxon>Chlamydomonadales</taxon>
        <taxon>Chlamydomonadaceae</taxon>
        <taxon>Chlamydomonas</taxon>
    </lineage>
</organism>
<accession>A0A7R9V770</accession>
<reference evidence="1" key="1">
    <citation type="submission" date="2021-01" db="EMBL/GenBank/DDBJ databases">
        <authorList>
            <person name="Corre E."/>
            <person name="Pelletier E."/>
            <person name="Niang G."/>
            <person name="Scheremetjew M."/>
            <person name="Finn R."/>
            <person name="Kale V."/>
            <person name="Holt S."/>
            <person name="Cochrane G."/>
            <person name="Meng A."/>
            <person name="Brown T."/>
            <person name="Cohen L."/>
        </authorList>
    </citation>
    <scope>NUCLEOTIDE SEQUENCE</scope>
    <source>
        <strain evidence="1">CCMP219</strain>
    </source>
</reference>
<sequence length="101" mass="10492">MLGKHVCVAANKAGLVGVQLVECAGVLQAHNSGIGPLSWKHTIEGSGNSHGSTQVRDLAPLMEAHNLGIGQLPWKHTIKGSGSSHGSTQAIDQATLMEAYK</sequence>
<protein>
    <submittedName>
        <fullName evidence="1">Uncharacterized protein</fullName>
    </submittedName>
</protein>
<dbReference type="AlphaFoldDB" id="A0A7R9V770"/>
<gene>
    <name evidence="1" type="ORF">CEUR00632_LOCUS6678</name>
</gene>
<dbReference type="EMBL" id="HBEC01014447">
    <property type="protein sequence ID" value="CAD8286640.1"/>
    <property type="molecule type" value="Transcribed_RNA"/>
</dbReference>